<protein>
    <submittedName>
        <fullName evidence="1">Uncharacterized protein</fullName>
    </submittedName>
</protein>
<keyword evidence="2" id="KW-1185">Reference proteome</keyword>
<gene>
    <name evidence="1" type="ORF">BDR25DRAFT_330199</name>
</gene>
<proteinExistence type="predicted"/>
<accession>A0ACB6RGC7</accession>
<reference evidence="1" key="1">
    <citation type="journal article" date="2020" name="Stud. Mycol.">
        <title>101 Dothideomycetes genomes: a test case for predicting lifestyles and emergence of pathogens.</title>
        <authorList>
            <person name="Haridas S."/>
            <person name="Albert R."/>
            <person name="Binder M."/>
            <person name="Bloem J."/>
            <person name="Labutti K."/>
            <person name="Salamov A."/>
            <person name="Andreopoulos B."/>
            <person name="Baker S."/>
            <person name="Barry K."/>
            <person name="Bills G."/>
            <person name="Bluhm B."/>
            <person name="Cannon C."/>
            <person name="Castanera R."/>
            <person name="Culley D."/>
            <person name="Daum C."/>
            <person name="Ezra D."/>
            <person name="Gonzalez J."/>
            <person name="Henrissat B."/>
            <person name="Kuo A."/>
            <person name="Liang C."/>
            <person name="Lipzen A."/>
            <person name="Lutzoni F."/>
            <person name="Magnuson J."/>
            <person name="Mondo S."/>
            <person name="Nolan M."/>
            <person name="Ohm R."/>
            <person name="Pangilinan J."/>
            <person name="Park H.-J."/>
            <person name="Ramirez L."/>
            <person name="Alfaro M."/>
            <person name="Sun H."/>
            <person name="Tritt A."/>
            <person name="Yoshinaga Y."/>
            <person name="Zwiers L.-H."/>
            <person name="Turgeon B."/>
            <person name="Goodwin S."/>
            <person name="Spatafora J."/>
            <person name="Crous P."/>
            <person name="Grigoriev I."/>
        </authorList>
    </citation>
    <scope>NUCLEOTIDE SEQUENCE</scope>
    <source>
        <strain evidence="1">ATCC 200398</strain>
    </source>
</reference>
<name>A0ACB6RGC7_9PLEO</name>
<dbReference type="Proteomes" id="UP000799755">
    <property type="component" value="Unassembled WGS sequence"/>
</dbReference>
<dbReference type="EMBL" id="MU003492">
    <property type="protein sequence ID" value="KAF2477367.1"/>
    <property type="molecule type" value="Genomic_DNA"/>
</dbReference>
<evidence type="ECO:0000313" key="2">
    <source>
        <dbReference type="Proteomes" id="UP000799755"/>
    </source>
</evidence>
<sequence length="650" mass="71124">MTDYNRLTVANLRQLLKDRGIPSTGLTRKAQIIEKLEEQDQTNDAVEAHEEAPAIAQPDQTEPVEDAQDEMTEELEKAELPAPASEPAPATEDQEPPTVTDTTAEEQIKEQHPAVPSAPELNEEPVSISLAPEEQPTPSATPKEQSAPEAAEPLPGPAPSPREGRQAPDTDTPVVSSTPPPDPNEKPSVEKPELPVIVERSELPSVEQSRLNSEELEADTRKRKRRSLSPDIPTQDIKAKKPRPSRDAVVDVHLKEDEDTVMDQRPPVEVEEKAVEEKKGGGANGVGDTESPKAEPVQASPRPLDSREEAPQEISLPVVSPALHAATPALYIRNLMRPLKPDLFRASLISLATPGSTTPDPSILKTLFLDTIRTHAFALFTSINAASRARASLHNQKWPPNERNRQDLWVDFVPEDEVTSWIKTEEDTIATEKAARIAGRGISAKKFEVYYQPSSSGTIAVFQEVGLGIPGAPRGPKIDPLTITNTGMGREPLVDTNRRPSQTHAHALELLPAQDSTLKDSTDKPFQTLDSLFHSTTTKPKLYYLPVSETVARKRQDELDAETSRDWRPDDVVRGRGRGVLDQKFRYSFDGERLVEVGPDDRGPWSEGFVRGRGGWRGGGGGAWRGGGDGYRGEGYRGGGGFRGGRGWRG</sequence>
<evidence type="ECO:0000313" key="1">
    <source>
        <dbReference type="EMBL" id="KAF2477367.1"/>
    </source>
</evidence>
<organism evidence="1 2">
    <name type="scientific">Lindgomyces ingoldianus</name>
    <dbReference type="NCBI Taxonomy" id="673940"/>
    <lineage>
        <taxon>Eukaryota</taxon>
        <taxon>Fungi</taxon>
        <taxon>Dikarya</taxon>
        <taxon>Ascomycota</taxon>
        <taxon>Pezizomycotina</taxon>
        <taxon>Dothideomycetes</taxon>
        <taxon>Pleosporomycetidae</taxon>
        <taxon>Pleosporales</taxon>
        <taxon>Lindgomycetaceae</taxon>
        <taxon>Lindgomyces</taxon>
    </lineage>
</organism>
<comment type="caution">
    <text evidence="1">The sequence shown here is derived from an EMBL/GenBank/DDBJ whole genome shotgun (WGS) entry which is preliminary data.</text>
</comment>